<dbReference type="EMBL" id="BAABBX010000001">
    <property type="protein sequence ID" value="GAA4182897.1"/>
    <property type="molecule type" value="Genomic_DNA"/>
</dbReference>
<dbReference type="InterPro" id="IPR009057">
    <property type="entry name" value="Homeodomain-like_sf"/>
</dbReference>
<dbReference type="InterPro" id="IPR001347">
    <property type="entry name" value="SIS_dom"/>
</dbReference>
<dbReference type="Pfam" id="PF01418">
    <property type="entry name" value="HTH_6"/>
    <property type="match status" value="1"/>
</dbReference>
<keyword evidence="1" id="KW-0805">Transcription regulation</keyword>
<protein>
    <submittedName>
        <fullName evidence="6">MurR/RpiR family transcriptional regulator</fullName>
    </submittedName>
</protein>
<keyword evidence="7" id="KW-1185">Reference proteome</keyword>
<evidence type="ECO:0000313" key="7">
    <source>
        <dbReference type="Proteomes" id="UP001500213"/>
    </source>
</evidence>
<evidence type="ECO:0000256" key="3">
    <source>
        <dbReference type="ARBA" id="ARBA00023163"/>
    </source>
</evidence>
<keyword evidence="2" id="KW-0238">DNA-binding</keyword>
<sequence>MTGTIKDEFFARMDLLSPAEKKVARALLADYPSAGLKSAASLAKTAGTSTPTVLRLLSRLDIGTYPEFQERLRQELSGRGNSPVSRAEKSISSTPETALDRSLIARSEVVRTVLETVPPGEFDAAVKTIAASERIVISGGYFSRYIARILGLQLDQLQGGVTVAEEPLGRDAALYFGLDRNATAIVFDMRRYETTARKIVTLAKNRGARVLLITDEELSPAAEDADIVLPVRVDAAPFDTFVAVLALTESLVDATFRTIGEPALQRMREWEESVQISRTVRQEQASS</sequence>
<dbReference type="Gene3D" id="1.10.10.10">
    <property type="entry name" value="Winged helix-like DNA-binding domain superfamily/Winged helix DNA-binding domain"/>
    <property type="match status" value="1"/>
</dbReference>
<dbReference type="Gene3D" id="3.40.50.10490">
    <property type="entry name" value="Glucose-6-phosphate isomerase like protein, domain 1"/>
    <property type="match status" value="1"/>
</dbReference>
<gene>
    <name evidence="6" type="ORF">GCM10022288_01480</name>
</gene>
<feature type="domain" description="SIS" evidence="5">
    <location>
        <begin position="125"/>
        <end position="261"/>
    </location>
</feature>
<dbReference type="InterPro" id="IPR000281">
    <property type="entry name" value="HTH_RpiR"/>
</dbReference>
<dbReference type="InterPro" id="IPR035472">
    <property type="entry name" value="RpiR-like_SIS"/>
</dbReference>
<dbReference type="CDD" id="cd05013">
    <property type="entry name" value="SIS_RpiR"/>
    <property type="match status" value="1"/>
</dbReference>
<reference evidence="7" key="1">
    <citation type="journal article" date="2019" name="Int. J. Syst. Evol. Microbiol.">
        <title>The Global Catalogue of Microorganisms (GCM) 10K type strain sequencing project: providing services to taxonomists for standard genome sequencing and annotation.</title>
        <authorList>
            <consortium name="The Broad Institute Genomics Platform"/>
            <consortium name="The Broad Institute Genome Sequencing Center for Infectious Disease"/>
            <person name="Wu L."/>
            <person name="Ma J."/>
        </authorList>
    </citation>
    <scope>NUCLEOTIDE SEQUENCE [LARGE SCALE GENOMIC DNA]</scope>
    <source>
        <strain evidence="7">JCM 17593</strain>
    </source>
</reference>
<dbReference type="SUPFAM" id="SSF53697">
    <property type="entry name" value="SIS domain"/>
    <property type="match status" value="1"/>
</dbReference>
<proteinExistence type="predicted"/>
<evidence type="ECO:0000313" key="6">
    <source>
        <dbReference type="EMBL" id="GAA4182897.1"/>
    </source>
</evidence>
<organism evidence="6 7">
    <name type="scientific">Gryllotalpicola kribbensis</name>
    <dbReference type="NCBI Taxonomy" id="993084"/>
    <lineage>
        <taxon>Bacteria</taxon>
        <taxon>Bacillati</taxon>
        <taxon>Actinomycetota</taxon>
        <taxon>Actinomycetes</taxon>
        <taxon>Micrococcales</taxon>
        <taxon>Microbacteriaceae</taxon>
        <taxon>Gryllotalpicola</taxon>
    </lineage>
</organism>
<dbReference type="InterPro" id="IPR047640">
    <property type="entry name" value="RpiR-like"/>
</dbReference>
<comment type="caution">
    <text evidence="6">The sequence shown here is derived from an EMBL/GenBank/DDBJ whole genome shotgun (WGS) entry which is preliminary data.</text>
</comment>
<keyword evidence="3" id="KW-0804">Transcription</keyword>
<name>A0ABP8AF31_9MICO</name>
<evidence type="ECO:0000259" key="4">
    <source>
        <dbReference type="PROSITE" id="PS51071"/>
    </source>
</evidence>
<dbReference type="Pfam" id="PF01380">
    <property type="entry name" value="SIS"/>
    <property type="match status" value="1"/>
</dbReference>
<dbReference type="InterPro" id="IPR046348">
    <property type="entry name" value="SIS_dom_sf"/>
</dbReference>
<dbReference type="SUPFAM" id="SSF46689">
    <property type="entry name" value="Homeodomain-like"/>
    <property type="match status" value="1"/>
</dbReference>
<dbReference type="InterPro" id="IPR036388">
    <property type="entry name" value="WH-like_DNA-bd_sf"/>
</dbReference>
<dbReference type="RefSeq" id="WP_344772765.1">
    <property type="nucleotide sequence ID" value="NZ_BAABBX010000001.1"/>
</dbReference>
<dbReference type="PROSITE" id="PS51071">
    <property type="entry name" value="HTH_RPIR"/>
    <property type="match status" value="1"/>
</dbReference>
<dbReference type="PANTHER" id="PTHR30514:SF18">
    <property type="entry name" value="RPIR-FAMILY TRANSCRIPTIONAL REGULATOR"/>
    <property type="match status" value="1"/>
</dbReference>
<accession>A0ABP8AF31</accession>
<dbReference type="PROSITE" id="PS51464">
    <property type="entry name" value="SIS"/>
    <property type="match status" value="1"/>
</dbReference>
<dbReference type="PANTHER" id="PTHR30514">
    <property type="entry name" value="GLUCOKINASE"/>
    <property type="match status" value="1"/>
</dbReference>
<feature type="domain" description="HTH rpiR-type" evidence="4">
    <location>
        <begin position="3"/>
        <end position="79"/>
    </location>
</feature>
<evidence type="ECO:0000259" key="5">
    <source>
        <dbReference type="PROSITE" id="PS51464"/>
    </source>
</evidence>
<evidence type="ECO:0000256" key="2">
    <source>
        <dbReference type="ARBA" id="ARBA00023125"/>
    </source>
</evidence>
<dbReference type="Proteomes" id="UP001500213">
    <property type="component" value="Unassembled WGS sequence"/>
</dbReference>
<evidence type="ECO:0000256" key="1">
    <source>
        <dbReference type="ARBA" id="ARBA00023015"/>
    </source>
</evidence>